<dbReference type="InterPro" id="IPR045338">
    <property type="entry name" value="DUF6535"/>
</dbReference>
<dbReference type="Pfam" id="PF20153">
    <property type="entry name" value="DUF6535"/>
    <property type="match status" value="1"/>
</dbReference>
<dbReference type="OrthoDB" id="2753780at2759"/>
<evidence type="ECO:0000259" key="3">
    <source>
        <dbReference type="Pfam" id="PF20153"/>
    </source>
</evidence>
<evidence type="ECO:0000313" key="4">
    <source>
        <dbReference type="EMBL" id="PSS29836.1"/>
    </source>
</evidence>
<feature type="region of interest" description="Disordered" evidence="1">
    <location>
        <begin position="679"/>
        <end position="702"/>
    </location>
</feature>
<gene>
    <name evidence="4" type="ORF">PHLCEN_2v2677</name>
</gene>
<feature type="transmembrane region" description="Helical" evidence="2">
    <location>
        <begin position="88"/>
        <end position="107"/>
    </location>
</feature>
<keyword evidence="2" id="KW-0812">Transmembrane</keyword>
<sequence length="767" mass="85197">MSSVGDRFHILLLDQAGLFSSILTAFNVESYQNLQQDSGSLSTQILLQISQQLNSFTLNAGFLNTTQSPFNLSLHPFTPDPSAVRINILWFTSLLFSLIVASLSILVKQWLREYQSGRCTSPEERIRVRQFRYEGLREWRVFEIVAILPLLLQLALVLFFVGLSDFLRNLHPVVGWFITILIVVWLLLYAASTIAPALFSRCPYTTPFLKPGVRAIRRIVWELCGGSLKRRSKSKLRKYYSFPGDEMGVRRDKTRDILALVQADDAFRDDVIADDILKLCLRRHEGPDVLYFIRRMLSHRLDRPVETLAPSGKNWKNSLLDFARLSTRALATSVDALLDALEPAFHDKSVTSCSDGWTKEALAYVFSALQHCALRKRDIGPAAQRARALRIALLDRSHDLVRECLILCSRSPHPLDVTSDSANDNGDHDSIGNISERDAILHRPHTGTAEHIKRISLVCIKHCRTLKEKIGDFSCDELMHVLHLGTGQEPDPEEKAEPLKPSESPISLVGTVENEVVVLEPPVQSESSQAANITGWIAQLPDTASSPYENPPIPALSAIWETESPQGIDSGDDTSISPILANNTLLTLPTHSEVFDSDIAIFIEPPSGPPSSSGTPEEPHYALLSPMGMPAPLPPAHDPIPESPPLSIPFRPGAPLPYIDIQDLPPGFVPYSVTGLPVQGHGTEEEEDSPRTFESDRLPMLTTPPRHIIPLRDLPVMTQGYSPRTRFRDTMSQFMAGIGNATVLDVDVVRGRGPSLVLEDFDIFAEE</sequence>
<comment type="caution">
    <text evidence="4">The sequence shown here is derived from an EMBL/GenBank/DDBJ whole genome shotgun (WGS) entry which is preliminary data.</text>
</comment>
<feature type="region of interest" description="Disordered" evidence="1">
    <location>
        <begin position="486"/>
        <end position="505"/>
    </location>
</feature>
<dbReference type="Proteomes" id="UP000186601">
    <property type="component" value="Unassembled WGS sequence"/>
</dbReference>
<protein>
    <recommendedName>
        <fullName evidence="3">DUF6535 domain-containing protein</fullName>
    </recommendedName>
</protein>
<name>A0A2R6RIH9_9APHY</name>
<dbReference type="AlphaFoldDB" id="A0A2R6RIH9"/>
<keyword evidence="2" id="KW-1133">Transmembrane helix</keyword>
<evidence type="ECO:0000256" key="2">
    <source>
        <dbReference type="SAM" id="Phobius"/>
    </source>
</evidence>
<feature type="transmembrane region" description="Helical" evidence="2">
    <location>
        <begin position="173"/>
        <end position="191"/>
    </location>
</feature>
<evidence type="ECO:0000256" key="1">
    <source>
        <dbReference type="SAM" id="MobiDB-lite"/>
    </source>
</evidence>
<accession>A0A2R6RIH9</accession>
<dbReference type="EMBL" id="MLYV02000251">
    <property type="protein sequence ID" value="PSS29836.1"/>
    <property type="molecule type" value="Genomic_DNA"/>
</dbReference>
<proteinExistence type="predicted"/>
<feature type="transmembrane region" description="Helical" evidence="2">
    <location>
        <begin position="141"/>
        <end position="161"/>
    </location>
</feature>
<feature type="domain" description="DUF6535" evidence="3">
    <location>
        <begin position="16"/>
        <end position="168"/>
    </location>
</feature>
<evidence type="ECO:0000313" key="5">
    <source>
        <dbReference type="Proteomes" id="UP000186601"/>
    </source>
</evidence>
<organism evidence="4 5">
    <name type="scientific">Hermanssonia centrifuga</name>
    <dbReference type="NCBI Taxonomy" id="98765"/>
    <lineage>
        <taxon>Eukaryota</taxon>
        <taxon>Fungi</taxon>
        <taxon>Dikarya</taxon>
        <taxon>Basidiomycota</taxon>
        <taxon>Agaricomycotina</taxon>
        <taxon>Agaricomycetes</taxon>
        <taxon>Polyporales</taxon>
        <taxon>Meruliaceae</taxon>
        <taxon>Hermanssonia</taxon>
    </lineage>
</organism>
<keyword evidence="5" id="KW-1185">Reference proteome</keyword>
<keyword evidence="2" id="KW-0472">Membrane</keyword>
<reference evidence="4 5" key="1">
    <citation type="submission" date="2018-02" db="EMBL/GenBank/DDBJ databases">
        <title>Genome sequence of the basidiomycete white-rot fungus Phlebia centrifuga.</title>
        <authorList>
            <person name="Granchi Z."/>
            <person name="Peng M."/>
            <person name="de Vries R.P."/>
            <person name="Hilden K."/>
            <person name="Makela M.R."/>
            <person name="Grigoriev I."/>
            <person name="Riley R."/>
        </authorList>
    </citation>
    <scope>NUCLEOTIDE SEQUENCE [LARGE SCALE GENOMIC DNA]</scope>
    <source>
        <strain evidence="4 5">FBCC195</strain>
    </source>
</reference>